<dbReference type="Proteomes" id="UP001146351">
    <property type="component" value="Unassembled WGS sequence"/>
</dbReference>
<evidence type="ECO:0000313" key="3">
    <source>
        <dbReference type="EMBL" id="KAJ5161690.1"/>
    </source>
</evidence>
<dbReference type="AlphaFoldDB" id="A0A9W9LKY5"/>
<accession>A0A9W9LKY5</accession>
<evidence type="ECO:0000256" key="1">
    <source>
        <dbReference type="SAM" id="MobiDB-lite"/>
    </source>
</evidence>
<protein>
    <recommendedName>
        <fullName evidence="5">Kelch repeat protein</fullName>
    </recommendedName>
</protein>
<sequence>MNASIAAIVINIAAKAWGGSTSDSCIDPIKNFCQRLWHQSAVKNNTLYINGGMEVFIPKNNAETERGDKDLLTGNADEYIITVDLTAFWNWKTNISITALNKTENQKTGTQQPNNIRGALYAGAYGNPDLYLYGGTVSWANRSFPGSQWPTAATYSLWGYGTSDKTWDQYDVSLNVPNRPAGGAPAEATERGLAFYLGGFMNNGSKQHHNTIEELPSRPGWAGLCPQLRVGRDPSANGWENKNDYISFETVDFLDIASIDHEKSSGTWCTQTTTGDILDARINFCVIAVSAPDNSSQSIYLYGGKGEYGVFDQTYVLSVPSFRWIRLLEGESPRHGHTCHVVGNSQMLTVGVARHENVSQRCDWDLKSVAILNSNHITWGSVFAENTGRFTVPTAIYRVIGGGGGNAFEIRPSTGFSGKDAAAFFSQADAITDNSNDNHLRGGGIAGVNLLQGIIPQSGPKDRARPPRHEMERPIPHEIEARSPHEMDGQGVLAEFPARTSEEKKDT</sequence>
<comment type="caution">
    <text evidence="3">The sequence shown here is derived from an EMBL/GenBank/DDBJ whole genome shotgun (WGS) entry which is preliminary data.</text>
</comment>
<reference evidence="3" key="2">
    <citation type="journal article" date="2023" name="IMA Fungus">
        <title>Comparative genomic study of the Penicillium genus elucidates a diverse pangenome and 15 lateral gene transfer events.</title>
        <authorList>
            <person name="Petersen C."/>
            <person name="Sorensen T."/>
            <person name="Nielsen M.R."/>
            <person name="Sondergaard T.E."/>
            <person name="Sorensen J.L."/>
            <person name="Fitzpatrick D.A."/>
            <person name="Frisvad J.C."/>
            <person name="Nielsen K.L."/>
        </authorList>
    </citation>
    <scope>NUCLEOTIDE SEQUENCE</scope>
    <source>
        <strain evidence="3">IBT 21917</strain>
    </source>
</reference>
<dbReference type="Gene3D" id="2.120.10.80">
    <property type="entry name" value="Kelch-type beta propeller"/>
    <property type="match status" value="1"/>
</dbReference>
<evidence type="ECO:0008006" key="5">
    <source>
        <dbReference type="Google" id="ProtNLM"/>
    </source>
</evidence>
<dbReference type="SUPFAM" id="SSF50965">
    <property type="entry name" value="Galactose oxidase, central domain"/>
    <property type="match status" value="1"/>
</dbReference>
<reference evidence="3" key="1">
    <citation type="submission" date="2022-11" db="EMBL/GenBank/DDBJ databases">
        <authorList>
            <person name="Petersen C."/>
        </authorList>
    </citation>
    <scope>NUCLEOTIDE SEQUENCE</scope>
    <source>
        <strain evidence="3">IBT 21917</strain>
    </source>
</reference>
<name>A0A9W9LKY5_9EURO</name>
<dbReference type="InterPro" id="IPR011043">
    <property type="entry name" value="Gal_Oxase/kelch_b-propeller"/>
</dbReference>
<feature type="chain" id="PRO_5040848624" description="Kelch repeat protein" evidence="2">
    <location>
        <begin position="19"/>
        <end position="507"/>
    </location>
</feature>
<feature type="compositionally biased region" description="Basic and acidic residues" evidence="1">
    <location>
        <begin position="460"/>
        <end position="488"/>
    </location>
</feature>
<feature type="signal peptide" evidence="2">
    <location>
        <begin position="1"/>
        <end position="18"/>
    </location>
</feature>
<feature type="region of interest" description="Disordered" evidence="1">
    <location>
        <begin position="456"/>
        <end position="507"/>
    </location>
</feature>
<organism evidence="3 4">
    <name type="scientific">Penicillium capsulatum</name>
    <dbReference type="NCBI Taxonomy" id="69766"/>
    <lineage>
        <taxon>Eukaryota</taxon>
        <taxon>Fungi</taxon>
        <taxon>Dikarya</taxon>
        <taxon>Ascomycota</taxon>
        <taxon>Pezizomycotina</taxon>
        <taxon>Eurotiomycetes</taxon>
        <taxon>Eurotiomycetidae</taxon>
        <taxon>Eurotiales</taxon>
        <taxon>Aspergillaceae</taxon>
        <taxon>Penicillium</taxon>
    </lineage>
</organism>
<dbReference type="InterPro" id="IPR015915">
    <property type="entry name" value="Kelch-typ_b-propeller"/>
</dbReference>
<dbReference type="OrthoDB" id="540004at2759"/>
<evidence type="ECO:0000256" key="2">
    <source>
        <dbReference type="SAM" id="SignalP"/>
    </source>
</evidence>
<keyword evidence="2" id="KW-0732">Signal</keyword>
<dbReference type="EMBL" id="JAPQKO010000005">
    <property type="protein sequence ID" value="KAJ5161690.1"/>
    <property type="molecule type" value="Genomic_DNA"/>
</dbReference>
<keyword evidence="4" id="KW-1185">Reference proteome</keyword>
<gene>
    <name evidence="3" type="ORF">N7492_007082</name>
</gene>
<proteinExistence type="predicted"/>
<evidence type="ECO:0000313" key="4">
    <source>
        <dbReference type="Proteomes" id="UP001146351"/>
    </source>
</evidence>